<comment type="caution">
    <text evidence="5">The sequence shown here is derived from an EMBL/GenBank/DDBJ whole genome shotgun (WGS) entry which is preliminary data.</text>
</comment>
<proteinExistence type="inferred from homology"/>
<evidence type="ECO:0000313" key="5">
    <source>
        <dbReference type="EMBL" id="NER27267.1"/>
    </source>
</evidence>
<name>A0A6B3N6Q6_9CYAN</name>
<dbReference type="PANTHER" id="PTHR34847:SF1">
    <property type="entry name" value="NODULATION PROTEIN U"/>
    <property type="match status" value="1"/>
</dbReference>
<dbReference type="InterPro" id="IPR016187">
    <property type="entry name" value="CTDL_fold"/>
</dbReference>
<dbReference type="SUPFAM" id="SSF56436">
    <property type="entry name" value="C-type lectin-like"/>
    <property type="match status" value="1"/>
</dbReference>
<dbReference type="InterPro" id="IPR038152">
    <property type="entry name" value="Carbam_trans_C_sf"/>
</dbReference>
<dbReference type="Pfam" id="PF03781">
    <property type="entry name" value="FGE-sulfatase"/>
    <property type="match status" value="1"/>
</dbReference>
<evidence type="ECO:0000259" key="4">
    <source>
        <dbReference type="Pfam" id="PF16861"/>
    </source>
</evidence>
<evidence type="ECO:0000259" key="3">
    <source>
        <dbReference type="Pfam" id="PF03781"/>
    </source>
</evidence>
<evidence type="ECO:0000259" key="2">
    <source>
        <dbReference type="Pfam" id="PF02543"/>
    </source>
</evidence>
<evidence type="ECO:0000256" key="1">
    <source>
        <dbReference type="ARBA" id="ARBA00006129"/>
    </source>
</evidence>
<dbReference type="EMBL" id="JAAHFQ010000086">
    <property type="protein sequence ID" value="NER27267.1"/>
    <property type="molecule type" value="Genomic_DNA"/>
</dbReference>
<dbReference type="PANTHER" id="PTHR34847">
    <property type="entry name" value="NODULATION PROTEIN U"/>
    <property type="match status" value="1"/>
</dbReference>
<dbReference type="Gene3D" id="3.90.870.20">
    <property type="entry name" value="Carbamoyltransferase, C-terminal domain"/>
    <property type="match status" value="1"/>
</dbReference>
<dbReference type="CDD" id="cd24098">
    <property type="entry name" value="ASKHA_NBD_TobZ_N"/>
    <property type="match status" value="1"/>
</dbReference>
<dbReference type="InterPro" id="IPR051338">
    <property type="entry name" value="NodU/CmcH_Carbamoyltrnsfr"/>
</dbReference>
<dbReference type="Pfam" id="PF02543">
    <property type="entry name" value="Carbam_trans_N"/>
    <property type="match status" value="1"/>
</dbReference>
<dbReference type="GO" id="GO:0003824">
    <property type="term" value="F:catalytic activity"/>
    <property type="evidence" value="ECO:0007669"/>
    <property type="project" value="InterPro"/>
</dbReference>
<sequence length="822" mass="93735">MTVLGLNLFGREPSASIEVDGVILAFAEEDRFSREKFAEDRLPFDAVEFCLKQANISPKDIECIAFPWQGNSYADGTIQKFYRKLNNEFLPDDETLHWQNHNLKIYHPKHIRRSIEQLWRGVTGFESLPEICFVPHHYAHACGAFFCSEFDEALIVVFDGNGDYECTSIWTGTSNGIKKLASIDLPHSLGWFYSTMSNFLGFYQGAGEPKVMGLAAYGENTEFYADKMANIIISEDSSWRYKVDHHYLFSGEHNFSSEFTDELCSLLKLKPRKSTDPLTQDHFNLAKSVQNTLEITTKKIIEYWQIETGLRNLCLNGGVALNCKMNGELWKTGKFDRIYILPAASDAGQSVGAIASILWDKYKKKLTHINDAALGPEFSDEEIEQVLEKSGYFYTKHTNIATTVAESLAKGQVVGWFQGRLEMGPRALGCRSILADPRDSALRDRINTKIKNREPWRPLCPSILEELASEYLEYDTSAPFMNLAFYVRPSATNMLSGVTHVDRTTRPQLVSKERQPLYWNMIDTFRKITGIGAVLNTSFNVNKEPVVLSPEDAIRCFASSGLDSLAIGSFFVSKSRLTSKIEINEEIKNKHVSMKFTNIPTGYYPIGSNRNVIKVNSFEIAQFPVTNYEYGRFLVWLENHSDEKIRHPLQPIQKSHIPQYWYNSEWNQKNHPVVGVDFWDAWAYSRWLGLRLPTELEWEVAAAGIEGLRFPWGNTWQPDLCNSSERYGEHAWRDGCTMPVDSFPNGASPFGVLDMAGNVWEWTETPFYTDFLSNITCSFDGDTPISIRGGSFRRDKRYQQCNERCESEADCRGSNNGFRLCR</sequence>
<dbReference type="InterPro" id="IPR003696">
    <property type="entry name" value="Carbtransf_dom"/>
</dbReference>
<accession>A0A6B3N6Q6</accession>
<feature type="domain" description="Carbamoyltransferase C-terminal" evidence="4">
    <location>
        <begin position="405"/>
        <end position="574"/>
    </location>
</feature>
<feature type="domain" description="Carbamoyltransferase" evidence="2">
    <location>
        <begin position="15"/>
        <end position="353"/>
    </location>
</feature>
<gene>
    <name evidence="5" type="ORF">F6J89_06415</name>
</gene>
<comment type="similarity">
    <text evidence="1">Belongs to the NodU/CmcH family.</text>
</comment>
<dbReference type="Pfam" id="PF16861">
    <property type="entry name" value="Carbam_trans_C"/>
    <property type="match status" value="1"/>
</dbReference>
<dbReference type="InterPro" id="IPR043129">
    <property type="entry name" value="ATPase_NBD"/>
</dbReference>
<dbReference type="InterPro" id="IPR005532">
    <property type="entry name" value="SUMF_dom"/>
</dbReference>
<dbReference type="Gene3D" id="3.90.1580.10">
    <property type="entry name" value="paralog of FGE (formylglycine-generating enzyme)"/>
    <property type="match status" value="1"/>
</dbReference>
<dbReference type="InterPro" id="IPR031730">
    <property type="entry name" value="Carbam_trans_C"/>
</dbReference>
<feature type="domain" description="Sulfatase-modifying factor enzyme-like" evidence="3">
    <location>
        <begin position="613"/>
        <end position="821"/>
    </location>
</feature>
<dbReference type="Gene3D" id="3.30.420.40">
    <property type="match status" value="2"/>
</dbReference>
<dbReference type="SUPFAM" id="SSF53067">
    <property type="entry name" value="Actin-like ATPase domain"/>
    <property type="match status" value="1"/>
</dbReference>
<reference evidence="5" key="1">
    <citation type="submission" date="2019-11" db="EMBL/GenBank/DDBJ databases">
        <title>Genomic insights into an expanded diversity of filamentous marine cyanobacteria reveals the extraordinary biosynthetic potential of Moorea and Okeania.</title>
        <authorList>
            <person name="Ferreira Leao T."/>
            <person name="Wang M."/>
            <person name="Moss N."/>
            <person name="Da Silva R."/>
            <person name="Sanders J."/>
            <person name="Nurk S."/>
            <person name="Gurevich A."/>
            <person name="Humphrey G."/>
            <person name="Reher R."/>
            <person name="Zhu Q."/>
            <person name="Belda-Ferre P."/>
            <person name="Glukhov E."/>
            <person name="Rex R."/>
            <person name="Dorrestein P.C."/>
            <person name="Knight R."/>
            <person name="Pevzner P."/>
            <person name="Gerwick W.H."/>
            <person name="Gerwick L."/>
        </authorList>
    </citation>
    <scope>NUCLEOTIDE SEQUENCE</scope>
    <source>
        <strain evidence="5">SIO1C4</strain>
    </source>
</reference>
<protein>
    <submittedName>
        <fullName evidence="5">SUMF1/EgtB/PvdO family nonheme iron enzyme</fullName>
    </submittedName>
</protein>
<dbReference type="InterPro" id="IPR042095">
    <property type="entry name" value="SUMF_sf"/>
</dbReference>
<dbReference type="AlphaFoldDB" id="A0A6B3N6Q6"/>
<organism evidence="5">
    <name type="scientific">Symploca sp. SIO1C4</name>
    <dbReference type="NCBI Taxonomy" id="2607765"/>
    <lineage>
        <taxon>Bacteria</taxon>
        <taxon>Bacillati</taxon>
        <taxon>Cyanobacteriota</taxon>
        <taxon>Cyanophyceae</taxon>
        <taxon>Coleofasciculales</taxon>
        <taxon>Coleofasciculaceae</taxon>
        <taxon>Symploca</taxon>
    </lineage>
</organism>